<evidence type="ECO:0000256" key="1">
    <source>
        <dbReference type="SAM" id="Phobius"/>
    </source>
</evidence>
<comment type="caution">
    <text evidence="2">The sequence shown here is derived from an EMBL/GenBank/DDBJ whole genome shotgun (WGS) entry which is preliminary data.</text>
</comment>
<keyword evidence="1" id="KW-1133">Transmembrane helix</keyword>
<reference evidence="2 3" key="1">
    <citation type="submission" date="2024-01" db="EMBL/GenBank/DDBJ databases">
        <title>Genome assemblies of Stephania.</title>
        <authorList>
            <person name="Yang L."/>
        </authorList>
    </citation>
    <scope>NUCLEOTIDE SEQUENCE [LARGE SCALE GENOMIC DNA]</scope>
    <source>
        <strain evidence="2">YNDBR</strain>
        <tissue evidence="2">Leaf</tissue>
    </source>
</reference>
<protein>
    <submittedName>
        <fullName evidence="2">Uncharacterized protein</fullName>
    </submittedName>
</protein>
<name>A0AAP0L215_9MAGN</name>
<feature type="transmembrane region" description="Helical" evidence="1">
    <location>
        <begin position="16"/>
        <end position="34"/>
    </location>
</feature>
<accession>A0AAP0L215</accession>
<feature type="transmembrane region" description="Helical" evidence="1">
    <location>
        <begin position="41"/>
        <end position="61"/>
    </location>
</feature>
<sequence length="62" mass="7369">MLIPSNSDHWFDLVEFTYISYFSSTCFILSNIFYNSCSSSPLASTYIFLMFLKLLPGWFFWK</sequence>
<evidence type="ECO:0000313" key="2">
    <source>
        <dbReference type="EMBL" id="KAK9161914.1"/>
    </source>
</evidence>
<evidence type="ECO:0000313" key="3">
    <source>
        <dbReference type="Proteomes" id="UP001420932"/>
    </source>
</evidence>
<dbReference type="AlphaFoldDB" id="A0AAP0L215"/>
<keyword evidence="1" id="KW-0812">Transmembrane</keyword>
<proteinExistence type="predicted"/>
<gene>
    <name evidence="2" type="ORF">Syun_002816</name>
</gene>
<organism evidence="2 3">
    <name type="scientific">Stephania yunnanensis</name>
    <dbReference type="NCBI Taxonomy" id="152371"/>
    <lineage>
        <taxon>Eukaryota</taxon>
        <taxon>Viridiplantae</taxon>
        <taxon>Streptophyta</taxon>
        <taxon>Embryophyta</taxon>
        <taxon>Tracheophyta</taxon>
        <taxon>Spermatophyta</taxon>
        <taxon>Magnoliopsida</taxon>
        <taxon>Ranunculales</taxon>
        <taxon>Menispermaceae</taxon>
        <taxon>Menispermoideae</taxon>
        <taxon>Cissampelideae</taxon>
        <taxon>Stephania</taxon>
    </lineage>
</organism>
<keyword evidence="3" id="KW-1185">Reference proteome</keyword>
<dbReference type="Proteomes" id="UP001420932">
    <property type="component" value="Unassembled WGS sequence"/>
</dbReference>
<keyword evidence="1" id="KW-0472">Membrane</keyword>
<dbReference type="EMBL" id="JBBNAF010000002">
    <property type="protein sequence ID" value="KAK9161914.1"/>
    <property type="molecule type" value="Genomic_DNA"/>
</dbReference>